<dbReference type="SMART" id="SM00220">
    <property type="entry name" value="S_TKc"/>
    <property type="match status" value="1"/>
</dbReference>
<feature type="binding site" evidence="6">
    <location>
        <position position="69"/>
    </location>
    <ligand>
        <name>ATP</name>
        <dbReference type="ChEBI" id="CHEBI:30616"/>
    </ligand>
</feature>
<dbReference type="PROSITE" id="PS00108">
    <property type="entry name" value="PROTEIN_KINASE_ST"/>
    <property type="match status" value="1"/>
</dbReference>
<comment type="caution">
    <text evidence="9">The sequence shown here is derived from an EMBL/GenBank/DDBJ whole genome shotgun (WGS) entry which is preliminary data.</text>
</comment>
<dbReference type="OrthoDB" id="5337378at2759"/>
<evidence type="ECO:0000256" key="5">
    <source>
        <dbReference type="ARBA" id="ARBA00037982"/>
    </source>
</evidence>
<keyword evidence="3" id="KW-0418">Kinase</keyword>
<dbReference type="GO" id="GO:0004674">
    <property type="term" value="F:protein serine/threonine kinase activity"/>
    <property type="evidence" value="ECO:0007669"/>
    <property type="project" value="UniProtKB-KW"/>
</dbReference>
<dbReference type="InterPro" id="IPR011009">
    <property type="entry name" value="Kinase-like_dom_sf"/>
</dbReference>
<keyword evidence="7" id="KW-0723">Serine/threonine-protein kinase</keyword>
<dbReference type="GeneID" id="25260546"/>
<dbReference type="Pfam" id="PF00069">
    <property type="entry name" value="Pkinase"/>
    <property type="match status" value="1"/>
</dbReference>
<evidence type="ECO:0000256" key="2">
    <source>
        <dbReference type="ARBA" id="ARBA00022741"/>
    </source>
</evidence>
<dbReference type="InterPro" id="IPR000719">
    <property type="entry name" value="Prot_kinase_dom"/>
</dbReference>
<dbReference type="InterPro" id="IPR050339">
    <property type="entry name" value="CC_SR_Kinase"/>
</dbReference>
<reference evidence="9 10" key="1">
    <citation type="submission" date="2014-04" db="EMBL/GenBank/DDBJ databases">
        <title>A new species of microsporidia sheds light on the evolution of extreme parasitism.</title>
        <authorList>
            <person name="Haag K.L."/>
            <person name="James T.Y."/>
            <person name="Larsson R."/>
            <person name="Schaer T.M."/>
            <person name="Refardt D."/>
            <person name="Pombert J.-F."/>
            <person name="Ebert D."/>
        </authorList>
    </citation>
    <scope>NUCLEOTIDE SEQUENCE [LARGE SCALE GENOMIC DNA]</scope>
    <source>
        <strain evidence="9 10">UGP3</strain>
        <tissue evidence="9">Spores</tissue>
    </source>
</reference>
<dbReference type="PROSITE" id="PS50011">
    <property type="entry name" value="PROTEIN_KINASE_DOM"/>
    <property type="match status" value="1"/>
</dbReference>
<sequence>MSPKANFFDSSNFSHHIAPAHADDNTSHTNEDYFLSKFDILESIGSGSFAEVYKVCKVDDESSISCVKKSKSPYSGNLDRYAHTSHHPCRRMKLEEILALWAISGHPNCIQILSAWEQSGILYIETEFCPNGSLLDLINEYSGSQFDEEEIWDLIEQLSKALSHIHSKGYIHLDLKPENILLSSGALSSKFTYKVSDLGLARKYLYESTDSHSQQLISDDITEGDKVYLAPEILSGAISPAADIFSMGLIALELAANIELPSQGDSWQLLRSHSPLNGISMSGVSRNLQSLIEDMLSLDQNLRPSIPAIIKIISSR</sequence>
<keyword evidence="10" id="KW-1185">Reference proteome</keyword>
<evidence type="ECO:0000256" key="1">
    <source>
        <dbReference type="ARBA" id="ARBA00022679"/>
    </source>
</evidence>
<protein>
    <recommendedName>
        <fullName evidence="8">Protein kinase domain-containing protein</fullName>
    </recommendedName>
</protein>
<evidence type="ECO:0000313" key="9">
    <source>
        <dbReference type="EMBL" id="KGG50570.1"/>
    </source>
</evidence>
<organism evidence="9 10">
    <name type="scientific">Mitosporidium daphniae</name>
    <dbReference type="NCBI Taxonomy" id="1485682"/>
    <lineage>
        <taxon>Eukaryota</taxon>
        <taxon>Fungi</taxon>
        <taxon>Fungi incertae sedis</taxon>
        <taxon>Microsporidia</taxon>
        <taxon>Mitosporidium</taxon>
    </lineage>
</organism>
<keyword evidence="1" id="KW-0808">Transferase</keyword>
<dbReference type="Proteomes" id="UP000029725">
    <property type="component" value="Unassembled WGS sequence"/>
</dbReference>
<dbReference type="VEuPathDB" id="MicrosporidiaDB:DI09_64p60"/>
<evidence type="ECO:0000256" key="4">
    <source>
        <dbReference type="ARBA" id="ARBA00022840"/>
    </source>
</evidence>
<evidence type="ECO:0000256" key="6">
    <source>
        <dbReference type="PROSITE-ProRule" id="PRU10141"/>
    </source>
</evidence>
<evidence type="ECO:0000256" key="7">
    <source>
        <dbReference type="RuleBase" id="RU000304"/>
    </source>
</evidence>
<dbReference type="GO" id="GO:0005737">
    <property type="term" value="C:cytoplasm"/>
    <property type="evidence" value="ECO:0007669"/>
    <property type="project" value="TreeGrafter"/>
</dbReference>
<dbReference type="InterPro" id="IPR008271">
    <property type="entry name" value="Ser/Thr_kinase_AS"/>
</dbReference>
<dbReference type="PROSITE" id="PS00107">
    <property type="entry name" value="PROTEIN_KINASE_ATP"/>
    <property type="match status" value="1"/>
</dbReference>
<dbReference type="SUPFAM" id="SSF56112">
    <property type="entry name" value="Protein kinase-like (PK-like)"/>
    <property type="match status" value="1"/>
</dbReference>
<dbReference type="InterPro" id="IPR017441">
    <property type="entry name" value="Protein_kinase_ATP_BS"/>
</dbReference>
<dbReference type="HOGENOM" id="CLU_000288_25_2_1"/>
<feature type="domain" description="Protein kinase" evidence="8">
    <location>
        <begin position="38"/>
        <end position="316"/>
    </location>
</feature>
<keyword evidence="2 6" id="KW-0547">Nucleotide-binding</keyword>
<gene>
    <name evidence="9" type="ORF">DI09_64p60</name>
</gene>
<dbReference type="AlphaFoldDB" id="A0A098VNM5"/>
<dbReference type="GO" id="GO:0005524">
    <property type="term" value="F:ATP binding"/>
    <property type="evidence" value="ECO:0007669"/>
    <property type="project" value="UniProtKB-UniRule"/>
</dbReference>
<proteinExistence type="inferred from homology"/>
<dbReference type="GO" id="GO:0005634">
    <property type="term" value="C:nucleus"/>
    <property type="evidence" value="ECO:0007669"/>
    <property type="project" value="TreeGrafter"/>
</dbReference>
<dbReference type="PANTHER" id="PTHR11042">
    <property type="entry name" value="EUKARYOTIC TRANSLATION INITIATION FACTOR 2-ALPHA KINASE EIF2-ALPHA KINASE -RELATED"/>
    <property type="match status" value="1"/>
</dbReference>
<dbReference type="Gene3D" id="3.30.200.20">
    <property type="entry name" value="Phosphorylase Kinase, domain 1"/>
    <property type="match status" value="1"/>
</dbReference>
<dbReference type="RefSeq" id="XP_013237009.1">
    <property type="nucleotide sequence ID" value="XM_013381555.1"/>
</dbReference>
<comment type="similarity">
    <text evidence="5">Belongs to the protein kinase superfamily. Ser/Thr protein kinase family. GCN2 subfamily.</text>
</comment>
<evidence type="ECO:0000313" key="10">
    <source>
        <dbReference type="Proteomes" id="UP000029725"/>
    </source>
</evidence>
<name>A0A098VNM5_9MICR</name>
<keyword evidence="4 6" id="KW-0067">ATP-binding</keyword>
<dbReference type="EMBL" id="JMKJ01000573">
    <property type="protein sequence ID" value="KGG50570.1"/>
    <property type="molecule type" value="Genomic_DNA"/>
</dbReference>
<accession>A0A098VNM5</accession>
<dbReference type="Gene3D" id="1.10.510.10">
    <property type="entry name" value="Transferase(Phosphotransferase) domain 1"/>
    <property type="match status" value="1"/>
</dbReference>
<evidence type="ECO:0000259" key="8">
    <source>
        <dbReference type="PROSITE" id="PS50011"/>
    </source>
</evidence>
<evidence type="ECO:0000256" key="3">
    <source>
        <dbReference type="ARBA" id="ARBA00022777"/>
    </source>
</evidence>